<dbReference type="PANTHER" id="PTHR23195">
    <property type="entry name" value="YEATS DOMAIN"/>
    <property type="match status" value="1"/>
</dbReference>
<comment type="subcellular location">
    <subcellularLocation>
        <location evidence="2">Nucleus</location>
    </subcellularLocation>
</comment>
<keyword evidence="1 2" id="KW-0539">Nucleus</keyword>
<dbReference type="Gene3D" id="2.60.40.1970">
    <property type="entry name" value="YEATS domain"/>
    <property type="match status" value="1"/>
</dbReference>
<feature type="region of interest" description="Disordered" evidence="3">
    <location>
        <begin position="125"/>
        <end position="149"/>
    </location>
</feature>
<protein>
    <recommendedName>
        <fullName evidence="4">YEATS domain-containing protein</fullName>
    </recommendedName>
</protein>
<reference evidence="5 6" key="1">
    <citation type="submission" date="2023-11" db="EMBL/GenBank/DDBJ databases">
        <title>Halocaridina rubra genome assembly.</title>
        <authorList>
            <person name="Smith C."/>
        </authorList>
    </citation>
    <scope>NUCLEOTIDE SEQUENCE [LARGE SCALE GENOMIC DNA]</scope>
    <source>
        <strain evidence="5">EP-1</strain>
        <tissue evidence="5">Whole</tissue>
    </source>
</reference>
<accession>A0AAN8W8T7</accession>
<dbReference type="GO" id="GO:0006355">
    <property type="term" value="P:regulation of DNA-templated transcription"/>
    <property type="evidence" value="ECO:0007669"/>
    <property type="project" value="InterPro"/>
</dbReference>
<feature type="compositionally biased region" description="Low complexity" evidence="3">
    <location>
        <begin position="136"/>
        <end position="149"/>
    </location>
</feature>
<feature type="domain" description="YEATS" evidence="4">
    <location>
        <begin position="241"/>
        <end position="423"/>
    </location>
</feature>
<evidence type="ECO:0000313" key="5">
    <source>
        <dbReference type="EMBL" id="KAK7007057.1"/>
    </source>
</evidence>
<evidence type="ECO:0000256" key="2">
    <source>
        <dbReference type="PROSITE-ProRule" id="PRU00376"/>
    </source>
</evidence>
<feature type="compositionally biased region" description="Polar residues" evidence="3">
    <location>
        <begin position="572"/>
        <end position="590"/>
    </location>
</feature>
<evidence type="ECO:0000256" key="3">
    <source>
        <dbReference type="SAM" id="MobiDB-lite"/>
    </source>
</evidence>
<organism evidence="5 6">
    <name type="scientific">Halocaridina rubra</name>
    <name type="common">Hawaiian red shrimp</name>
    <dbReference type="NCBI Taxonomy" id="373956"/>
    <lineage>
        <taxon>Eukaryota</taxon>
        <taxon>Metazoa</taxon>
        <taxon>Ecdysozoa</taxon>
        <taxon>Arthropoda</taxon>
        <taxon>Crustacea</taxon>
        <taxon>Multicrustacea</taxon>
        <taxon>Malacostraca</taxon>
        <taxon>Eumalacostraca</taxon>
        <taxon>Eucarida</taxon>
        <taxon>Decapoda</taxon>
        <taxon>Pleocyemata</taxon>
        <taxon>Caridea</taxon>
        <taxon>Atyoidea</taxon>
        <taxon>Atyidae</taxon>
        <taxon>Halocaridina</taxon>
    </lineage>
</organism>
<feature type="region of interest" description="Disordered" evidence="3">
    <location>
        <begin position="212"/>
        <end position="231"/>
    </location>
</feature>
<feature type="region of interest" description="Disordered" evidence="3">
    <location>
        <begin position="433"/>
        <end position="454"/>
    </location>
</feature>
<name>A0AAN8W8T7_HALRR</name>
<proteinExistence type="predicted"/>
<feature type="compositionally biased region" description="Pro residues" evidence="3">
    <location>
        <begin position="221"/>
        <end position="231"/>
    </location>
</feature>
<dbReference type="Pfam" id="PF22951">
    <property type="entry name" value="3HBD"/>
    <property type="match status" value="1"/>
</dbReference>
<keyword evidence="6" id="KW-1185">Reference proteome</keyword>
<comment type="caution">
    <text evidence="5">The sequence shown here is derived from an EMBL/GenBank/DDBJ whole genome shotgun (WGS) entry which is preliminary data.</text>
</comment>
<dbReference type="InterPro" id="IPR055129">
    <property type="entry name" value="YEATS_dom"/>
</dbReference>
<dbReference type="Pfam" id="PF03366">
    <property type="entry name" value="YEATS"/>
    <property type="match status" value="1"/>
</dbReference>
<feature type="region of interest" description="Disordered" evidence="3">
    <location>
        <begin position="1"/>
        <end position="44"/>
    </location>
</feature>
<feature type="region of interest" description="Disordered" evidence="3">
    <location>
        <begin position="564"/>
        <end position="590"/>
    </location>
</feature>
<gene>
    <name evidence="5" type="ORF">SK128_004598</name>
</gene>
<feature type="compositionally biased region" description="Acidic residues" evidence="3">
    <location>
        <begin position="1"/>
        <end position="10"/>
    </location>
</feature>
<dbReference type="InterPro" id="IPR005033">
    <property type="entry name" value="YEATS"/>
</dbReference>
<dbReference type="PROSITE" id="PS51037">
    <property type="entry name" value="YEATS"/>
    <property type="match status" value="1"/>
</dbReference>
<dbReference type="EMBL" id="JAXCGZ010023620">
    <property type="protein sequence ID" value="KAK7007057.1"/>
    <property type="molecule type" value="Genomic_DNA"/>
</dbReference>
<dbReference type="GO" id="GO:0005634">
    <property type="term" value="C:nucleus"/>
    <property type="evidence" value="ECO:0007669"/>
    <property type="project" value="UniProtKB-SubCell"/>
</dbReference>
<evidence type="ECO:0000259" key="4">
    <source>
        <dbReference type="PROSITE" id="PS51037"/>
    </source>
</evidence>
<dbReference type="InterPro" id="IPR038704">
    <property type="entry name" value="YEAST_sf"/>
</dbReference>
<evidence type="ECO:0000313" key="6">
    <source>
        <dbReference type="Proteomes" id="UP001381693"/>
    </source>
</evidence>
<dbReference type="Proteomes" id="UP001381693">
    <property type="component" value="Unassembled WGS sequence"/>
</dbReference>
<evidence type="ECO:0000256" key="1">
    <source>
        <dbReference type="ARBA" id="ARBA00023242"/>
    </source>
</evidence>
<sequence>MSSESEEDDFLGFPQTQGSKRILSTEDPDYSRPPNPKRIKEMEERAQDELRERVIKVVDTVLCSAINEKQSEMEEVDSRILRVQQCLHTLRYCISLNYHAVNKLSSRGSIEKQNYEAHPAVRKHMGKSPISHSLPSTSKLSNSTVSSTAGSSDVINRVSHILCDTHLDVGKNNKGLKDSVPYVDVNIHKSFISTCELDTNQHENFADICENSSKNLKSSRPPSPKYLPPKPPDTHVIAQGRHQRFQTKRRLVVGNTYQYLTPQAGREAEDAMRYKWQIYVRAPPQETNIASFVSDVTFILDRSYAPHDVINLTQPPFILSRRGWGEFKVQIVLKFHDGRNKTIQLLHPLVLSRPDDPLALTGLWRLGQENWYDIWVYERSSSQTTGTLATEETKAEEDVPASLESELHFGTISSQIDQNITVCHREQLKEIPSVRQGDSSNTLGDKEEDASSVHKPISDHCKVAGTDILCMVRKPDSQKGIKINDDISEVGPCTSKLESGTFEDSVKVLNSGSADGIVAGNNGTQSKMCKIHVRQPDGRLVPYFIPAHMYSVALKIAQMKSTASKKGKCNKTENQGANVSSDEQARGSNCVDSNSKTSLLTIVKDMNTKQITGVPISSDYKAKSKDLSLLSKMVIKNEVNSSLTNKKVIIPIKPKDDNVITSSGIPVKILNISPLKNTVKPGTVVSASAVGSDNVQKLANTSQGKQTVVRSGTLTQSGLMQFLAKAGVKEKNVIVQQLLSKSGIKEGVSDTASPQTIQGQLLTSQNTLGSKANIHLMPLKIIQDKSKAKLNDKQILLTSASRIIQQPINPANIKFVTNNGQVIYTNSMNKGVVLNTSSLKPNSIIKSVPVSSTLVALTTASTSEGTSIDKSNIFMTSDGNILTTSAGLQVVTSQEKSIVSQHTPLVIGASGDRGRVLQVPSIIVRDLSTSGCESQSQPASSTTATTYSSASGNLMVTGLRVLPPRESKVTPNAEIFIKPKTSTASGIATALPLATNIQNKSINALSVQKSFTINVAEPDMLTCHQPSKITEDALQEQAKWEDWTKDLAIICEHCSSTEACVSLWVRALPLISGGAASPIKAMFPYRANSRDQFLKWPLGKQRAAEFQRGREVKRWLEICNVEGREQWSLTQIVGWARRYAHTPLPYRKILRTDNVNATDIHDSKKTTLSLVKNLDKLKEENNGIKLLSPNKDTKEIDVITVDDFKYKEKSSLSSQKNQMEILPLEDPDLVCGCEWVGRRASEIKVNLPMEEFQPGIVVDVTKAVAWKAVLSFMEDLLRASHSQAWQENSNHVVVPPKTISFKHVKAALSFTRPEFDLFTCDGLGTVAELVE</sequence>
<dbReference type="InterPro" id="IPR055127">
    <property type="entry name" value="YEATS2_3HBD"/>
</dbReference>